<dbReference type="OMA" id="YYPHETP"/>
<dbReference type="EMBL" id="CDMC01000012">
    <property type="protein sequence ID" value="CEL08943.1"/>
    <property type="molecule type" value="Genomic_DNA"/>
</dbReference>
<organism evidence="7 8">
    <name type="scientific">Aspergillus calidoustus</name>
    <dbReference type="NCBI Taxonomy" id="454130"/>
    <lineage>
        <taxon>Eukaryota</taxon>
        <taxon>Fungi</taxon>
        <taxon>Dikarya</taxon>
        <taxon>Ascomycota</taxon>
        <taxon>Pezizomycotina</taxon>
        <taxon>Eurotiomycetes</taxon>
        <taxon>Eurotiomycetidae</taxon>
        <taxon>Eurotiales</taxon>
        <taxon>Aspergillaceae</taxon>
        <taxon>Aspergillus</taxon>
        <taxon>Aspergillus subgen. Nidulantes</taxon>
    </lineage>
</organism>
<keyword evidence="2" id="KW-0560">Oxidoreductase</keyword>
<evidence type="ECO:0000259" key="6">
    <source>
        <dbReference type="Pfam" id="PF01408"/>
    </source>
</evidence>
<evidence type="ECO:0000256" key="3">
    <source>
        <dbReference type="ARBA" id="ARBA00038984"/>
    </source>
</evidence>
<gene>
    <name evidence="7" type="ORF">ASPCAL12088</name>
</gene>
<feature type="domain" description="Gfo/Idh/MocA-like oxidoreductase N-terminal" evidence="6">
    <location>
        <begin position="7"/>
        <end position="120"/>
    </location>
</feature>
<dbReference type="PANTHER" id="PTHR22604:SF105">
    <property type="entry name" value="TRANS-1,2-DIHYDROBENZENE-1,2-DIOL DEHYDROGENASE"/>
    <property type="match status" value="1"/>
</dbReference>
<dbReference type="GO" id="GO:0047837">
    <property type="term" value="F:D-xylose 1-dehydrogenase (NADP+) activity"/>
    <property type="evidence" value="ECO:0007669"/>
    <property type="project" value="UniProtKB-EC"/>
</dbReference>
<dbReference type="Proteomes" id="UP000054771">
    <property type="component" value="Unassembled WGS sequence"/>
</dbReference>
<dbReference type="OrthoDB" id="6417021at2759"/>
<keyword evidence="8" id="KW-1185">Reference proteome</keyword>
<dbReference type="InterPro" id="IPR036291">
    <property type="entry name" value="NAD(P)-bd_dom_sf"/>
</dbReference>
<dbReference type="STRING" id="454130.A0A0U5GGC6"/>
<dbReference type="InterPro" id="IPR050984">
    <property type="entry name" value="Gfo/Idh/MocA_domain"/>
</dbReference>
<sequence>MAQLPSIRWGILTTGKIASWYVADLVLSRPDARARHIVQAIGTSDVNRGKALAQKYYPHETPAIYGSYEEVYNDPNVDIVYISTPHAFHKKNYLDAITAGKHVLYEKPFTLNAREAREVFIAEAM</sequence>
<evidence type="ECO:0000256" key="4">
    <source>
        <dbReference type="ARBA" id="ARBA00042988"/>
    </source>
</evidence>
<dbReference type="PANTHER" id="PTHR22604">
    <property type="entry name" value="OXIDOREDUCTASES"/>
    <property type="match status" value="1"/>
</dbReference>
<protein>
    <recommendedName>
        <fullName evidence="3">D-xylose 1-dehydrogenase (NADP(+), D-xylono-1,5-lactone-forming)</fullName>
        <ecNumber evidence="3">1.1.1.179</ecNumber>
    </recommendedName>
    <alternativeName>
        <fullName evidence="4">D-xylose-NADP dehydrogenase</fullName>
    </alternativeName>
</protein>
<accession>A0A0U5GGC6</accession>
<dbReference type="Gene3D" id="3.40.50.720">
    <property type="entry name" value="NAD(P)-binding Rossmann-like Domain"/>
    <property type="match status" value="1"/>
</dbReference>
<comment type="similarity">
    <text evidence="1">Belongs to the Gfo/Idh/MocA family.</text>
</comment>
<dbReference type="SUPFAM" id="SSF51735">
    <property type="entry name" value="NAD(P)-binding Rossmann-fold domains"/>
    <property type="match status" value="1"/>
</dbReference>
<comment type="catalytic activity">
    <reaction evidence="5">
        <text>D-xylose + NADP(+) = D-xylono-1,5-lactone + NADPH + H(+)</text>
        <dbReference type="Rhea" id="RHEA:22000"/>
        <dbReference type="ChEBI" id="CHEBI:15378"/>
        <dbReference type="ChEBI" id="CHEBI:15867"/>
        <dbReference type="ChEBI" id="CHEBI:53455"/>
        <dbReference type="ChEBI" id="CHEBI:57783"/>
        <dbReference type="ChEBI" id="CHEBI:58349"/>
        <dbReference type="EC" id="1.1.1.179"/>
    </reaction>
</comment>
<proteinExistence type="inferred from homology"/>
<name>A0A0U5GGC6_ASPCI</name>
<evidence type="ECO:0000256" key="2">
    <source>
        <dbReference type="ARBA" id="ARBA00023002"/>
    </source>
</evidence>
<evidence type="ECO:0000256" key="5">
    <source>
        <dbReference type="ARBA" id="ARBA00049233"/>
    </source>
</evidence>
<dbReference type="Pfam" id="PF01408">
    <property type="entry name" value="GFO_IDH_MocA"/>
    <property type="match status" value="1"/>
</dbReference>
<dbReference type="GO" id="GO:0000166">
    <property type="term" value="F:nucleotide binding"/>
    <property type="evidence" value="ECO:0007669"/>
    <property type="project" value="InterPro"/>
</dbReference>
<dbReference type="InterPro" id="IPR000683">
    <property type="entry name" value="Gfo/Idh/MocA-like_OxRdtase_N"/>
</dbReference>
<evidence type="ECO:0000313" key="7">
    <source>
        <dbReference type="EMBL" id="CEL08943.1"/>
    </source>
</evidence>
<dbReference type="AlphaFoldDB" id="A0A0U5GGC6"/>
<reference evidence="8" key="1">
    <citation type="journal article" date="2016" name="Genome Announc.">
        <title>Draft genome sequences of fungus Aspergillus calidoustus.</title>
        <authorList>
            <person name="Horn F."/>
            <person name="Linde J."/>
            <person name="Mattern D.J."/>
            <person name="Walther G."/>
            <person name="Guthke R."/>
            <person name="Scherlach K."/>
            <person name="Martin K."/>
            <person name="Brakhage A.A."/>
            <person name="Petzke L."/>
            <person name="Valiante V."/>
        </authorList>
    </citation>
    <scope>NUCLEOTIDE SEQUENCE [LARGE SCALE GENOMIC DNA]</scope>
    <source>
        <strain evidence="8">SF006504</strain>
    </source>
</reference>
<evidence type="ECO:0000313" key="8">
    <source>
        <dbReference type="Proteomes" id="UP000054771"/>
    </source>
</evidence>
<dbReference type="EC" id="1.1.1.179" evidence="3"/>
<evidence type="ECO:0000256" key="1">
    <source>
        <dbReference type="ARBA" id="ARBA00010928"/>
    </source>
</evidence>